<dbReference type="InterPro" id="IPR000477">
    <property type="entry name" value="RT_dom"/>
</dbReference>
<accession>A0A6D2I9N8</accession>
<protein>
    <recommendedName>
        <fullName evidence="1">Reverse transcriptase domain-containing protein</fullName>
    </recommendedName>
</protein>
<evidence type="ECO:0000313" key="2">
    <source>
        <dbReference type="EMBL" id="CAA7026629.1"/>
    </source>
</evidence>
<name>A0A6D2I9N8_9BRAS</name>
<keyword evidence="3" id="KW-1185">Reference proteome</keyword>
<dbReference type="PANTHER" id="PTHR33116">
    <property type="entry name" value="REVERSE TRANSCRIPTASE ZINC-BINDING DOMAIN-CONTAINING PROTEIN-RELATED-RELATED"/>
    <property type="match status" value="1"/>
</dbReference>
<evidence type="ECO:0000259" key="1">
    <source>
        <dbReference type="Pfam" id="PF00078"/>
    </source>
</evidence>
<gene>
    <name evidence="2" type="ORF">MERR_LOCUS13864</name>
</gene>
<feature type="domain" description="Reverse transcriptase" evidence="1">
    <location>
        <begin position="280"/>
        <end position="369"/>
    </location>
</feature>
<comment type="caution">
    <text evidence="2">The sequence shown here is derived from an EMBL/GenBank/DDBJ whole genome shotgun (WGS) entry which is preliminary data.</text>
</comment>
<reference evidence="2" key="1">
    <citation type="submission" date="2020-01" db="EMBL/GenBank/DDBJ databases">
        <authorList>
            <person name="Mishra B."/>
        </authorList>
    </citation>
    <scope>NUCLEOTIDE SEQUENCE [LARGE SCALE GENOMIC DNA]</scope>
</reference>
<proteinExistence type="predicted"/>
<dbReference type="AlphaFoldDB" id="A0A6D2I9N8"/>
<evidence type="ECO:0000313" key="3">
    <source>
        <dbReference type="Proteomes" id="UP000467841"/>
    </source>
</evidence>
<dbReference type="PANTHER" id="PTHR33116:SF80">
    <property type="entry name" value="REVERSE TRANSCRIPTASE ZINC-BINDING DOMAIN-CONTAINING PROTEIN"/>
    <property type="match status" value="1"/>
</dbReference>
<dbReference type="EMBL" id="CACVBM020001052">
    <property type="protein sequence ID" value="CAA7026629.1"/>
    <property type="molecule type" value="Genomic_DNA"/>
</dbReference>
<organism evidence="2 3">
    <name type="scientific">Microthlaspi erraticum</name>
    <dbReference type="NCBI Taxonomy" id="1685480"/>
    <lineage>
        <taxon>Eukaryota</taxon>
        <taxon>Viridiplantae</taxon>
        <taxon>Streptophyta</taxon>
        <taxon>Embryophyta</taxon>
        <taxon>Tracheophyta</taxon>
        <taxon>Spermatophyta</taxon>
        <taxon>Magnoliopsida</taxon>
        <taxon>eudicotyledons</taxon>
        <taxon>Gunneridae</taxon>
        <taxon>Pentapetalae</taxon>
        <taxon>rosids</taxon>
        <taxon>malvids</taxon>
        <taxon>Brassicales</taxon>
        <taxon>Brassicaceae</taxon>
        <taxon>Coluteocarpeae</taxon>
        <taxon>Microthlaspi</taxon>
    </lineage>
</organism>
<dbReference type="OrthoDB" id="1113337at2759"/>
<dbReference type="Pfam" id="PF00078">
    <property type="entry name" value="RVT_1"/>
    <property type="match status" value="1"/>
</dbReference>
<sequence>MENEESFIYSAIYVSNLEEERRLLWTSLSDTFVSFGLSQKAWMVNGPRYTWSNHRSEAPIAKKLDRCLVNGFWLFRYPVSHCSFESPDFSDHSPGLIRMTSLPPLFGEPVGNLRDFCFKLKQLKRPLKTLLKENFSDIERRVAEAGSVLSSLQMISLNDPSESKLLLEAQAKEVWIGLRAAEESFFKQKSRIKWLGEGDLNTRFIHSVTTTCNAQNSIKQLLRSDGTRTSSLQEVHELAVEYFRSFLTTIRGRELEDSVLNFFESNFMLTSLNSTSLVLIPKRPGAEELKDFRPIACLNTVYKVITKLLSERLKIILPKIILSNQTAFVKDRLLLENVLLASELMHGYHREGINSRITLKVDISKAFDSGLDAASLNNIQASFNLKSSSLPIRYLGLPLSSRKLSVSDCDSFIALIKKKLDAWTNKLLSLAGRLTLLSSVISGIIGFWTSAFILPKKVLKRIESLSSSFLWHGRTGCASRAKVAWKTLSYPKSEGGLGLKDIESWNNACGLKLLWMLFFRAGSIWVAWIRSRYLSSTSFWALNERNSSFSWMFRKILHLRSKAMQFLTIKIGRGDSTFFWWDPWTPFGSLRSFLGDEGTSLLGIPISATVSDLWNGRGWTLPPARTERQLLLLSHLSSIGCSPCTDCPIWSIGGSPQRTFSLNAVWNVIRPTKPEVSWASLLWHKAGLVRHQASSFDNAKRLALLQGWQGAVYELWKERNRRMHDGVTFSPGKVFHLILSSLMDKCRALTLLGSSHGDSILQLWMSTSFLG</sequence>
<dbReference type="Proteomes" id="UP000467841">
    <property type="component" value="Unassembled WGS sequence"/>
</dbReference>